<evidence type="ECO:0000313" key="2">
    <source>
        <dbReference type="Proteomes" id="UP001057402"/>
    </source>
</evidence>
<proteinExistence type="predicted"/>
<protein>
    <submittedName>
        <fullName evidence="1">Uncharacterized protein</fullName>
    </submittedName>
</protein>
<reference evidence="2" key="1">
    <citation type="journal article" date="2023" name="Front. Plant Sci.">
        <title>Chromosomal-level genome assembly of Melastoma candidum provides insights into trichome evolution.</title>
        <authorList>
            <person name="Zhong Y."/>
            <person name="Wu W."/>
            <person name="Sun C."/>
            <person name="Zou P."/>
            <person name="Liu Y."/>
            <person name="Dai S."/>
            <person name="Zhou R."/>
        </authorList>
    </citation>
    <scope>NUCLEOTIDE SEQUENCE [LARGE SCALE GENOMIC DNA]</scope>
</reference>
<name>A0ACB9P7J5_9MYRT</name>
<organism evidence="1 2">
    <name type="scientific">Melastoma candidum</name>
    <dbReference type="NCBI Taxonomy" id="119954"/>
    <lineage>
        <taxon>Eukaryota</taxon>
        <taxon>Viridiplantae</taxon>
        <taxon>Streptophyta</taxon>
        <taxon>Embryophyta</taxon>
        <taxon>Tracheophyta</taxon>
        <taxon>Spermatophyta</taxon>
        <taxon>Magnoliopsida</taxon>
        <taxon>eudicotyledons</taxon>
        <taxon>Gunneridae</taxon>
        <taxon>Pentapetalae</taxon>
        <taxon>rosids</taxon>
        <taxon>malvids</taxon>
        <taxon>Myrtales</taxon>
        <taxon>Melastomataceae</taxon>
        <taxon>Melastomatoideae</taxon>
        <taxon>Melastomateae</taxon>
        <taxon>Melastoma</taxon>
    </lineage>
</organism>
<comment type="caution">
    <text evidence="1">The sequence shown here is derived from an EMBL/GenBank/DDBJ whole genome shotgun (WGS) entry which is preliminary data.</text>
</comment>
<accession>A0ACB9P7J5</accession>
<evidence type="ECO:0000313" key="1">
    <source>
        <dbReference type="EMBL" id="KAI4342845.1"/>
    </source>
</evidence>
<dbReference type="Proteomes" id="UP001057402">
    <property type="component" value="Chromosome 7"/>
</dbReference>
<keyword evidence="2" id="KW-1185">Reference proteome</keyword>
<sequence>MLDLMSRGVSGVDEEEENRSGVDKRKTRRHLPQKTAVEYERTSSSRRRLLAAGSGNLSLEWLYLLIGLTASLLVLPLVLPPLPPPPSLLLLLPICILGCLMILAFMPSSNPSTRDSIRL</sequence>
<gene>
    <name evidence="1" type="ORF">MLD38_027413</name>
</gene>
<dbReference type="EMBL" id="CM042886">
    <property type="protein sequence ID" value="KAI4342845.1"/>
    <property type="molecule type" value="Genomic_DNA"/>
</dbReference>